<dbReference type="EMBL" id="JARULN010000015">
    <property type="protein sequence ID" value="MDG5754927.1"/>
    <property type="molecule type" value="Genomic_DNA"/>
</dbReference>
<evidence type="ECO:0000313" key="4">
    <source>
        <dbReference type="EMBL" id="MDG5754927.1"/>
    </source>
</evidence>
<evidence type="ECO:0000259" key="2">
    <source>
        <dbReference type="Pfam" id="PF00534"/>
    </source>
</evidence>
<dbReference type="PANTHER" id="PTHR45947:SF3">
    <property type="entry name" value="SULFOQUINOVOSYL TRANSFERASE SQD2"/>
    <property type="match status" value="1"/>
</dbReference>
<comment type="caution">
    <text evidence="4">The sequence shown here is derived from an EMBL/GenBank/DDBJ whole genome shotgun (WGS) entry which is preliminary data.</text>
</comment>
<sequence>MLMITQNFYPEIGSAANRMKNIYMELKEAGYEVTVLTPSPSYPNQNLYKDKAYWTDEHIEADVVRIHPKTRKYTHNIFKRLMLYLEVAARLILCTLRLKKEYDYIFVSTPAIFIPLAGIFAKRKMKAKLILDVRDLWPDSLIGVGVFQQRWVLKSAYWLEQFIYRHADYIIINSQGFRTYIEAKGIHPQRISFMPNSLTDNELHMLQPDIKAEKVTVIYTGNIGLAQDIMKLIKVAERMQVYEDIEFVIVGYGYRKDMIKELIQQKNLTNIRFLKPKNRKQTLEEVAKAHIAYVSLSDKEVFKTVLPGKVIDYMCVGKPMVADVSGYAHQIIEKAQCGIVAVTRTSEEIERSILRLAQEPELRKQLGKNGHAYAYQELRWKTNIKVLLSIMEEKDV</sequence>
<dbReference type="SUPFAM" id="SSF53756">
    <property type="entry name" value="UDP-Glycosyltransferase/glycogen phosphorylase"/>
    <property type="match status" value="1"/>
</dbReference>
<dbReference type="Pfam" id="PF00534">
    <property type="entry name" value="Glycos_transf_1"/>
    <property type="match status" value="1"/>
</dbReference>
<evidence type="ECO:0000313" key="5">
    <source>
        <dbReference type="Proteomes" id="UP001218246"/>
    </source>
</evidence>
<dbReference type="InterPro" id="IPR028098">
    <property type="entry name" value="Glyco_trans_4-like_N"/>
</dbReference>
<protein>
    <submittedName>
        <fullName evidence="4">Glycosyltransferase family 4 protein</fullName>
    </submittedName>
</protein>
<feature type="domain" description="Glycosyltransferase subfamily 4-like N-terminal" evidence="3">
    <location>
        <begin position="16"/>
        <end position="196"/>
    </location>
</feature>
<dbReference type="PANTHER" id="PTHR45947">
    <property type="entry name" value="SULFOQUINOVOSYL TRANSFERASE SQD2"/>
    <property type="match status" value="1"/>
</dbReference>
<dbReference type="Pfam" id="PF13579">
    <property type="entry name" value="Glyco_trans_4_4"/>
    <property type="match status" value="1"/>
</dbReference>
<keyword evidence="1" id="KW-0472">Membrane</keyword>
<keyword evidence="5" id="KW-1185">Reference proteome</keyword>
<name>A0ABT6H7I2_9BACI</name>
<reference evidence="4 5" key="1">
    <citation type="submission" date="2023-04" db="EMBL/GenBank/DDBJ databases">
        <title>Ectobacillus antri isolated from activated sludge.</title>
        <authorList>
            <person name="Yan P."/>
            <person name="Liu X."/>
        </authorList>
    </citation>
    <scope>NUCLEOTIDE SEQUENCE [LARGE SCALE GENOMIC DNA]</scope>
    <source>
        <strain evidence="4 5">C18H</strain>
    </source>
</reference>
<keyword evidence="1" id="KW-1133">Transmembrane helix</keyword>
<accession>A0ABT6H7I2</accession>
<keyword evidence="1" id="KW-0812">Transmembrane</keyword>
<dbReference type="InterPro" id="IPR001296">
    <property type="entry name" value="Glyco_trans_1"/>
</dbReference>
<gene>
    <name evidence="4" type="ORF">P6P90_13255</name>
</gene>
<evidence type="ECO:0000259" key="3">
    <source>
        <dbReference type="Pfam" id="PF13579"/>
    </source>
</evidence>
<dbReference type="CDD" id="cd03794">
    <property type="entry name" value="GT4_WbuB-like"/>
    <property type="match status" value="1"/>
</dbReference>
<feature type="domain" description="Glycosyl transferase family 1" evidence="2">
    <location>
        <begin position="207"/>
        <end position="370"/>
    </location>
</feature>
<dbReference type="Proteomes" id="UP001218246">
    <property type="component" value="Unassembled WGS sequence"/>
</dbReference>
<dbReference type="Gene3D" id="3.40.50.2000">
    <property type="entry name" value="Glycogen Phosphorylase B"/>
    <property type="match status" value="2"/>
</dbReference>
<proteinExistence type="predicted"/>
<feature type="transmembrane region" description="Helical" evidence="1">
    <location>
        <begin position="104"/>
        <end position="121"/>
    </location>
</feature>
<organism evidence="4 5">
    <name type="scientific">Ectobacillus antri</name>
    <dbReference type="NCBI Taxonomy" id="2486280"/>
    <lineage>
        <taxon>Bacteria</taxon>
        <taxon>Bacillati</taxon>
        <taxon>Bacillota</taxon>
        <taxon>Bacilli</taxon>
        <taxon>Bacillales</taxon>
        <taxon>Bacillaceae</taxon>
        <taxon>Ectobacillus</taxon>
    </lineage>
</organism>
<dbReference type="InterPro" id="IPR050194">
    <property type="entry name" value="Glycosyltransferase_grp1"/>
</dbReference>
<evidence type="ECO:0000256" key="1">
    <source>
        <dbReference type="SAM" id="Phobius"/>
    </source>
</evidence>